<dbReference type="PANTHER" id="PTHR43779:SF3">
    <property type="entry name" value="(3R)-3-[(CARBOXYMETHYL)AMINO]FATTY ACID OXYGENASE_DECARBOXYLASE"/>
    <property type="match status" value="1"/>
</dbReference>
<evidence type="ECO:0000256" key="1">
    <source>
        <dbReference type="ARBA" id="ARBA00005896"/>
    </source>
</evidence>
<dbReference type="GO" id="GO:0016706">
    <property type="term" value="F:2-oxoglutarate-dependent dioxygenase activity"/>
    <property type="evidence" value="ECO:0007669"/>
    <property type="project" value="UniProtKB-ARBA"/>
</dbReference>
<dbReference type="InterPro" id="IPR042098">
    <property type="entry name" value="TauD-like_sf"/>
</dbReference>
<dbReference type="InterPro" id="IPR051178">
    <property type="entry name" value="TfdA_dioxygenase"/>
</dbReference>
<evidence type="ECO:0000256" key="2">
    <source>
        <dbReference type="ARBA" id="ARBA00022723"/>
    </source>
</evidence>
<dbReference type="Pfam" id="PF02668">
    <property type="entry name" value="TauD"/>
    <property type="match status" value="1"/>
</dbReference>
<dbReference type="OrthoDB" id="8893262at2"/>
<sequence length="300" mass="33626">MPLTLQPLHPLFAAEAGGVDLARPLEPAAIQAIDRAMDQYAVLVFRGQPLTQDQQIALTLQFGPLDLGFKKAANPHSRLKYKEFADISNVAENGEIASRTHRRIVNNMANQLWHSDSSFQNPPARYSMLHSVINPSWGGETEFADLRAAYDGLDERTRAAIQDLKAEHFALHSRFMLGDTDYTQEQIDAIPRVQWPLVRTHPGSGRKLLFVGVHACGIEGLTVAEGRVLLSDLLEHATQPAYVYRHRWQAGDLVIWDNRCTVHRGRRYDLSERRELRRSTTLDVDRGAAQAPDGAAAMVY</sequence>
<keyword evidence="2" id="KW-0479">Metal-binding</keyword>
<dbReference type="RefSeq" id="WP_088602446.1">
    <property type="nucleotide sequence ID" value="NZ_NJIH01000003.1"/>
</dbReference>
<name>A0A225MR66_9BURK</name>
<evidence type="ECO:0000313" key="7">
    <source>
        <dbReference type="EMBL" id="OWT63867.1"/>
    </source>
</evidence>
<evidence type="ECO:0000259" key="6">
    <source>
        <dbReference type="Pfam" id="PF02668"/>
    </source>
</evidence>
<dbReference type="AlphaFoldDB" id="A0A225MR66"/>
<keyword evidence="4" id="KW-0560">Oxidoreductase</keyword>
<keyword evidence="5" id="KW-0408">Iron</keyword>
<dbReference type="EMBL" id="NJIH01000003">
    <property type="protein sequence ID" value="OWT63867.1"/>
    <property type="molecule type" value="Genomic_DNA"/>
</dbReference>
<protein>
    <submittedName>
        <fullName evidence="7">2,4-dichlorophenoxyacetate dioxygenase</fullName>
    </submittedName>
</protein>
<gene>
    <name evidence="7" type="ORF">CEY11_06045</name>
</gene>
<evidence type="ECO:0000256" key="5">
    <source>
        <dbReference type="ARBA" id="ARBA00023004"/>
    </source>
</evidence>
<comment type="caution">
    <text evidence="7">The sequence shown here is derived from an EMBL/GenBank/DDBJ whole genome shotgun (WGS) entry which is preliminary data.</text>
</comment>
<reference evidence="8" key="1">
    <citation type="submission" date="2017-06" db="EMBL/GenBank/DDBJ databases">
        <title>Herbaspirillum phytohormonus sp. nov., isolated from the root nodule of Robinia pseudoacacia in lead-zinc mine.</title>
        <authorList>
            <person name="Fan M."/>
            <person name="Lin Y."/>
        </authorList>
    </citation>
    <scope>NUCLEOTIDE SEQUENCE [LARGE SCALE GENOMIC DNA]</scope>
    <source>
        <strain evidence="8">SC-089</strain>
    </source>
</reference>
<dbReference type="Proteomes" id="UP000214603">
    <property type="component" value="Unassembled WGS sequence"/>
</dbReference>
<evidence type="ECO:0000256" key="4">
    <source>
        <dbReference type="ARBA" id="ARBA00023002"/>
    </source>
</evidence>
<keyword evidence="8" id="KW-1185">Reference proteome</keyword>
<organism evidence="7 8">
    <name type="scientific">Candidimonas nitroreducens</name>
    <dbReference type="NCBI Taxonomy" id="683354"/>
    <lineage>
        <taxon>Bacteria</taxon>
        <taxon>Pseudomonadati</taxon>
        <taxon>Pseudomonadota</taxon>
        <taxon>Betaproteobacteria</taxon>
        <taxon>Burkholderiales</taxon>
        <taxon>Alcaligenaceae</taxon>
        <taxon>Candidimonas</taxon>
    </lineage>
</organism>
<dbReference type="SUPFAM" id="SSF51197">
    <property type="entry name" value="Clavaminate synthase-like"/>
    <property type="match status" value="1"/>
</dbReference>
<dbReference type="PANTHER" id="PTHR43779">
    <property type="entry name" value="DIOXYGENASE RV0097-RELATED"/>
    <property type="match status" value="1"/>
</dbReference>
<dbReference type="GO" id="GO:0046872">
    <property type="term" value="F:metal ion binding"/>
    <property type="evidence" value="ECO:0007669"/>
    <property type="project" value="UniProtKB-KW"/>
</dbReference>
<feature type="domain" description="TauD/TfdA-like" evidence="6">
    <location>
        <begin position="6"/>
        <end position="280"/>
    </location>
</feature>
<accession>A0A225MR66</accession>
<evidence type="ECO:0000313" key="8">
    <source>
        <dbReference type="Proteomes" id="UP000214603"/>
    </source>
</evidence>
<dbReference type="InterPro" id="IPR003819">
    <property type="entry name" value="TauD/TfdA-like"/>
</dbReference>
<proteinExistence type="inferred from homology"/>
<keyword evidence="3 7" id="KW-0223">Dioxygenase</keyword>
<comment type="similarity">
    <text evidence="1">Belongs to the TfdA dioxygenase family.</text>
</comment>
<dbReference type="Gene3D" id="3.60.130.10">
    <property type="entry name" value="Clavaminate synthase-like"/>
    <property type="match status" value="1"/>
</dbReference>
<evidence type="ECO:0000256" key="3">
    <source>
        <dbReference type="ARBA" id="ARBA00022964"/>
    </source>
</evidence>